<dbReference type="EMBL" id="JADEWN010000008">
    <property type="protein sequence ID" value="MBE9189685.1"/>
    <property type="molecule type" value="Genomic_DNA"/>
</dbReference>
<protein>
    <submittedName>
        <fullName evidence="1">Uncharacterized protein</fullName>
    </submittedName>
</protein>
<proteinExistence type="predicted"/>
<comment type="caution">
    <text evidence="1">The sequence shown here is derived from an EMBL/GenBank/DDBJ whole genome shotgun (WGS) entry which is preliminary data.</text>
</comment>
<keyword evidence="2" id="KW-1185">Reference proteome</keyword>
<organism evidence="1 2">
    <name type="scientific">Gloeocapsopsis crepidinum LEGE 06123</name>
    <dbReference type="NCBI Taxonomy" id="588587"/>
    <lineage>
        <taxon>Bacteria</taxon>
        <taxon>Bacillati</taxon>
        <taxon>Cyanobacteriota</taxon>
        <taxon>Cyanophyceae</taxon>
        <taxon>Oscillatoriophycideae</taxon>
        <taxon>Chroococcales</taxon>
        <taxon>Chroococcaceae</taxon>
        <taxon>Gloeocapsopsis</taxon>
    </lineage>
</organism>
<evidence type="ECO:0000313" key="1">
    <source>
        <dbReference type="EMBL" id="MBE9189685.1"/>
    </source>
</evidence>
<accession>A0ABR9UPY8</accession>
<evidence type="ECO:0000313" key="2">
    <source>
        <dbReference type="Proteomes" id="UP000651156"/>
    </source>
</evidence>
<sequence>MTTTISAQAYEELWQKANPTLQQPNSLNYSNTTLKYPPQLGQGFQREIHLHEAIELTIDSCQFHSNLTTQFDEHDIMLWKVLPAAITSIVARLIFLVHSI</sequence>
<gene>
    <name evidence="1" type="ORF">IQ230_04755</name>
</gene>
<dbReference type="RefSeq" id="WP_193930924.1">
    <property type="nucleotide sequence ID" value="NZ_CAWPMZ010000139.1"/>
</dbReference>
<dbReference type="Proteomes" id="UP000651156">
    <property type="component" value="Unassembled WGS sequence"/>
</dbReference>
<reference evidence="1 2" key="1">
    <citation type="submission" date="2020-10" db="EMBL/GenBank/DDBJ databases">
        <authorList>
            <person name="Castelo-Branco R."/>
            <person name="Eusebio N."/>
            <person name="Adriana R."/>
            <person name="Vieira A."/>
            <person name="Brugerolle De Fraissinette N."/>
            <person name="Rezende De Castro R."/>
            <person name="Schneider M.P."/>
            <person name="Vasconcelos V."/>
            <person name="Leao P.N."/>
        </authorList>
    </citation>
    <scope>NUCLEOTIDE SEQUENCE [LARGE SCALE GENOMIC DNA]</scope>
    <source>
        <strain evidence="1 2">LEGE 06123</strain>
    </source>
</reference>
<name>A0ABR9UPY8_9CHRO</name>